<evidence type="ECO:0000313" key="2">
    <source>
        <dbReference type="EMBL" id="RAJ81884.1"/>
    </source>
</evidence>
<evidence type="ECO:0000256" key="1">
    <source>
        <dbReference type="SAM" id="SignalP"/>
    </source>
</evidence>
<feature type="chain" id="PRO_5016344782" evidence="1">
    <location>
        <begin position="19"/>
        <end position="212"/>
    </location>
</feature>
<proteinExistence type="predicted"/>
<gene>
    <name evidence="2" type="ORF">CLV59_104109</name>
</gene>
<dbReference type="EMBL" id="QLMA01000004">
    <property type="protein sequence ID" value="RAJ81884.1"/>
    <property type="molecule type" value="Genomic_DNA"/>
</dbReference>
<feature type="signal peptide" evidence="1">
    <location>
        <begin position="1"/>
        <end position="18"/>
    </location>
</feature>
<dbReference type="OrthoDB" id="647623at2"/>
<dbReference type="Proteomes" id="UP000249819">
    <property type="component" value="Unassembled WGS sequence"/>
</dbReference>
<evidence type="ECO:0000313" key="3">
    <source>
        <dbReference type="Proteomes" id="UP000249819"/>
    </source>
</evidence>
<comment type="caution">
    <text evidence="2">The sequence shown here is derived from an EMBL/GenBank/DDBJ whole genome shotgun (WGS) entry which is preliminary data.</text>
</comment>
<keyword evidence="1" id="KW-0732">Signal</keyword>
<name>A0A327W1I6_9BACT</name>
<protein>
    <submittedName>
        <fullName evidence="2">GLPGLI family protein</fullName>
    </submittedName>
</protein>
<dbReference type="Pfam" id="PF22252">
    <property type="entry name" value="PNGase_F-II_N"/>
    <property type="match status" value="1"/>
</dbReference>
<organism evidence="2 3">
    <name type="scientific">Chitinophaga dinghuensis</name>
    <dbReference type="NCBI Taxonomy" id="1539050"/>
    <lineage>
        <taxon>Bacteria</taxon>
        <taxon>Pseudomonadati</taxon>
        <taxon>Bacteroidota</taxon>
        <taxon>Chitinophagia</taxon>
        <taxon>Chitinophagales</taxon>
        <taxon>Chitinophagaceae</taxon>
        <taxon>Chitinophaga</taxon>
    </lineage>
</organism>
<keyword evidence="3" id="KW-1185">Reference proteome</keyword>
<accession>A0A327W1I6</accession>
<dbReference type="AlphaFoldDB" id="A0A327W1I6"/>
<dbReference type="RefSeq" id="WP_111592448.1">
    <property type="nucleotide sequence ID" value="NZ_QLMA01000004.1"/>
</dbReference>
<reference evidence="2 3" key="1">
    <citation type="submission" date="2018-06" db="EMBL/GenBank/DDBJ databases">
        <title>Genomic Encyclopedia of Archaeal and Bacterial Type Strains, Phase II (KMG-II): from individual species to whole genera.</title>
        <authorList>
            <person name="Goeker M."/>
        </authorList>
    </citation>
    <scope>NUCLEOTIDE SEQUENCE [LARGE SCALE GENOMIC DNA]</scope>
    <source>
        <strain evidence="2 3">DSM 29821</strain>
    </source>
</reference>
<sequence length="212" mass="23293">MKKLIFLLAIAGVSATTAIGQDKSQGIITYEVTVNVHASMKPDQLKYKDLVPEKVVTKEVLSFNGNKSLLVRKDQEEVTSDEGAKIKIAANEGQVAVYTEGNQAWSLKDQDGKKTLVIQETKNSFENGTQTKEIFGFKCREVLFKSKNMGVLTLWVTDDLPLTAGPMGLFVDKGLVLCIESKKLSAVVTNVNYTPVNIQEVTKPADVQIVKK</sequence>